<dbReference type="GO" id="GO:0043856">
    <property type="term" value="F:anti-sigma factor antagonist activity"/>
    <property type="evidence" value="ECO:0007669"/>
    <property type="project" value="TreeGrafter"/>
</dbReference>
<dbReference type="PANTHER" id="PTHR33495">
    <property type="entry name" value="ANTI-SIGMA FACTOR ANTAGONIST TM_1081-RELATED-RELATED"/>
    <property type="match status" value="1"/>
</dbReference>
<comment type="caution">
    <text evidence="2">The sequence shown here is derived from an EMBL/GenBank/DDBJ whole genome shotgun (WGS) entry which is preliminary data.</text>
</comment>
<dbReference type="Pfam" id="PF01740">
    <property type="entry name" value="STAS"/>
    <property type="match status" value="1"/>
</dbReference>
<feature type="domain" description="STAS" evidence="1">
    <location>
        <begin position="40"/>
        <end position="140"/>
    </location>
</feature>
<keyword evidence="3" id="KW-1185">Reference proteome</keyword>
<dbReference type="InterPro" id="IPR036513">
    <property type="entry name" value="STAS_dom_sf"/>
</dbReference>
<dbReference type="Gene3D" id="3.30.750.24">
    <property type="entry name" value="STAS domain"/>
    <property type="match status" value="1"/>
</dbReference>
<evidence type="ECO:0000313" key="2">
    <source>
        <dbReference type="EMBL" id="MBB5158439.1"/>
    </source>
</evidence>
<gene>
    <name evidence="2" type="ORF">BJ970_006038</name>
</gene>
<dbReference type="RefSeq" id="WP_184730216.1">
    <property type="nucleotide sequence ID" value="NZ_JACHIW010000002.1"/>
</dbReference>
<dbReference type="Proteomes" id="UP000584374">
    <property type="component" value="Unassembled WGS sequence"/>
</dbReference>
<dbReference type="InterPro" id="IPR002645">
    <property type="entry name" value="STAS_dom"/>
</dbReference>
<dbReference type="PANTHER" id="PTHR33495:SF2">
    <property type="entry name" value="ANTI-SIGMA FACTOR ANTAGONIST TM_1081-RELATED"/>
    <property type="match status" value="1"/>
</dbReference>
<dbReference type="PROSITE" id="PS50801">
    <property type="entry name" value="STAS"/>
    <property type="match status" value="1"/>
</dbReference>
<reference evidence="2 3" key="1">
    <citation type="submission" date="2020-08" db="EMBL/GenBank/DDBJ databases">
        <title>Sequencing the genomes of 1000 actinobacteria strains.</title>
        <authorList>
            <person name="Klenk H.-P."/>
        </authorList>
    </citation>
    <scope>NUCLEOTIDE SEQUENCE [LARGE SCALE GENOMIC DNA]</scope>
    <source>
        <strain evidence="2 3">DSM 45584</strain>
    </source>
</reference>
<name>A0A840QIB1_9PSEU</name>
<accession>A0A840QIB1</accession>
<evidence type="ECO:0000259" key="1">
    <source>
        <dbReference type="PROSITE" id="PS50801"/>
    </source>
</evidence>
<organism evidence="2 3">
    <name type="scientific">Saccharopolyspora phatthalungensis</name>
    <dbReference type="NCBI Taxonomy" id="664693"/>
    <lineage>
        <taxon>Bacteria</taxon>
        <taxon>Bacillati</taxon>
        <taxon>Actinomycetota</taxon>
        <taxon>Actinomycetes</taxon>
        <taxon>Pseudonocardiales</taxon>
        <taxon>Pseudonocardiaceae</taxon>
        <taxon>Saccharopolyspora</taxon>
    </lineage>
</organism>
<dbReference type="EMBL" id="JACHIW010000002">
    <property type="protein sequence ID" value="MBB5158439.1"/>
    <property type="molecule type" value="Genomic_DNA"/>
</dbReference>
<dbReference type="CDD" id="cd07043">
    <property type="entry name" value="STAS_anti-anti-sigma_factors"/>
    <property type="match status" value="1"/>
</dbReference>
<evidence type="ECO:0000313" key="3">
    <source>
        <dbReference type="Proteomes" id="UP000584374"/>
    </source>
</evidence>
<dbReference type="SUPFAM" id="SSF52091">
    <property type="entry name" value="SpoIIaa-like"/>
    <property type="match status" value="1"/>
</dbReference>
<proteinExistence type="predicted"/>
<protein>
    <submittedName>
        <fullName evidence="2">Anti-anti-sigma factor</fullName>
    </submittedName>
</protein>
<dbReference type="AlphaFoldDB" id="A0A840QIB1"/>
<sequence length="160" mass="17183">MSFAELGRTEVPAPRTELRIEDRTPGAEALRLNITRPVAGVVVIEAAGVLDMDSATRFAEVVRANLSTDTRTAVLDLSALSFLSTHGVVALLEAAHRALMRETDLLLVTQNRIVDRLLGMLDVASRFTYAATVDAAIQAAGSQSSDGVRRSGCRVRVPRP</sequence>